<sequence>MTPERAAYATMWEESRGRFHDEAPSETRTPFQRDRDRIVHCSAFRRLGHKTQVFISPEGDHIRTRLTHSLEVAQIARSIARALGADEDLTEAIALAHDLGHTPFGHVGEDALDEIMQPFGGFDHNDQALRILTRLEMRYPTHPGLNLTWEALEGVVKHNGPVRDDPLPLTLSEVNAGFDLEVGTHAGLEAQIAAISDDIAYNHHDMDDGLRARLFTIGQVREAVPHVDAAFASVDRDYVDLPRPVRIAEAVRRLIGEMVADVLAEARRRLAEAKPENAAALRAAGRQMVAFSAGMAGREKSLKAFLFANMYRAPAVNEERADGMRIIGELFRYYLNKPHRLPEIWRDACAGPFDATTARTVADYIAGMTDRFAHRQYKHLFAGTTRLRLS</sequence>
<dbReference type="Pfam" id="PF13286">
    <property type="entry name" value="HD_assoc"/>
    <property type="match status" value="1"/>
</dbReference>
<dbReference type="InterPro" id="IPR006674">
    <property type="entry name" value="HD_domain"/>
</dbReference>
<proteinExistence type="inferred from homology"/>
<dbReference type="GO" id="GO:0008832">
    <property type="term" value="F:dGTPase activity"/>
    <property type="evidence" value="ECO:0007669"/>
    <property type="project" value="TreeGrafter"/>
</dbReference>
<dbReference type="GO" id="GO:0006203">
    <property type="term" value="P:dGTP catabolic process"/>
    <property type="evidence" value="ECO:0007669"/>
    <property type="project" value="TreeGrafter"/>
</dbReference>
<comment type="similarity">
    <text evidence="2">Belongs to the dGTPase family. Type 2 subfamily.</text>
</comment>
<comment type="caution">
    <text evidence="4">The sequence shown here is derived from an EMBL/GenBank/DDBJ whole genome shotgun (WGS) entry which is preliminary data.</text>
</comment>
<dbReference type="AlphaFoldDB" id="A0A8J7SGI2"/>
<dbReference type="InterPro" id="IPR003607">
    <property type="entry name" value="HD/PDEase_dom"/>
</dbReference>
<organism evidence="4 5">
    <name type="scientific">Marivibrio halodurans</name>
    <dbReference type="NCBI Taxonomy" id="2039722"/>
    <lineage>
        <taxon>Bacteria</taxon>
        <taxon>Pseudomonadati</taxon>
        <taxon>Pseudomonadota</taxon>
        <taxon>Alphaproteobacteria</taxon>
        <taxon>Rhodospirillales</taxon>
        <taxon>Rhodospirillaceae</taxon>
        <taxon>Marivibrio</taxon>
    </lineage>
</organism>
<evidence type="ECO:0000313" key="4">
    <source>
        <dbReference type="EMBL" id="MBP5855743.1"/>
    </source>
</evidence>
<dbReference type="PANTHER" id="PTHR11373">
    <property type="entry name" value="DEOXYNUCLEOSIDE TRIPHOSPHATE TRIPHOSPHOHYDROLASE"/>
    <property type="match status" value="1"/>
</dbReference>
<feature type="domain" description="HD" evidence="3">
    <location>
        <begin position="65"/>
        <end position="202"/>
    </location>
</feature>
<dbReference type="InterPro" id="IPR050135">
    <property type="entry name" value="dGTPase-like"/>
</dbReference>
<dbReference type="Proteomes" id="UP000672602">
    <property type="component" value="Unassembled WGS sequence"/>
</dbReference>
<dbReference type="EMBL" id="JAGMWN010000001">
    <property type="protein sequence ID" value="MBP5855743.1"/>
    <property type="molecule type" value="Genomic_DNA"/>
</dbReference>
<dbReference type="NCBIfam" id="TIGR01353">
    <property type="entry name" value="dGTP_triPase"/>
    <property type="match status" value="1"/>
</dbReference>
<dbReference type="NCBIfam" id="NF002326">
    <property type="entry name" value="PRK01286.1-1"/>
    <property type="match status" value="1"/>
</dbReference>
<dbReference type="HAMAP" id="MF_01212">
    <property type="entry name" value="dGTPase_type2"/>
    <property type="match status" value="1"/>
</dbReference>
<dbReference type="NCBIfam" id="NF002328">
    <property type="entry name" value="PRK01286.1-3"/>
    <property type="match status" value="1"/>
</dbReference>
<dbReference type="InterPro" id="IPR023023">
    <property type="entry name" value="dNTPase_2"/>
</dbReference>
<dbReference type="SMART" id="SM00471">
    <property type="entry name" value="HDc"/>
    <property type="match status" value="1"/>
</dbReference>
<evidence type="ECO:0000313" key="5">
    <source>
        <dbReference type="Proteomes" id="UP000672602"/>
    </source>
</evidence>
<keyword evidence="1 2" id="KW-0378">Hydrolase</keyword>
<dbReference type="CDD" id="cd00077">
    <property type="entry name" value="HDc"/>
    <property type="match status" value="1"/>
</dbReference>
<dbReference type="InterPro" id="IPR006261">
    <property type="entry name" value="dGTPase"/>
</dbReference>
<evidence type="ECO:0000256" key="1">
    <source>
        <dbReference type="ARBA" id="ARBA00022801"/>
    </source>
</evidence>
<accession>A0A8J7SGI2</accession>
<keyword evidence="5" id="KW-1185">Reference proteome</keyword>
<dbReference type="SUPFAM" id="SSF109604">
    <property type="entry name" value="HD-domain/PDEase-like"/>
    <property type="match status" value="1"/>
</dbReference>
<reference evidence="4" key="1">
    <citation type="submission" date="2021-04" db="EMBL/GenBank/DDBJ databases">
        <authorList>
            <person name="Zhang D.-C."/>
        </authorList>
    </citation>
    <scope>NUCLEOTIDE SEQUENCE</scope>
    <source>
        <strain evidence="4">CGMCC 1.15697</strain>
    </source>
</reference>
<evidence type="ECO:0000259" key="3">
    <source>
        <dbReference type="PROSITE" id="PS51831"/>
    </source>
</evidence>
<evidence type="ECO:0000256" key="2">
    <source>
        <dbReference type="HAMAP-Rule" id="MF_01212"/>
    </source>
</evidence>
<dbReference type="Gene3D" id="1.10.3210.10">
    <property type="entry name" value="Hypothetical protein af1432"/>
    <property type="match status" value="1"/>
</dbReference>
<dbReference type="PANTHER" id="PTHR11373:SF43">
    <property type="entry name" value="DEOXYGUANOSINETRIPHOSPHATE TRIPHOSPHOHYDROLASE-LIKE PROTEIN"/>
    <property type="match status" value="1"/>
</dbReference>
<dbReference type="InterPro" id="IPR026875">
    <property type="entry name" value="PHydrolase_assoc_dom"/>
</dbReference>
<dbReference type="NCBIfam" id="TIGR00277">
    <property type="entry name" value="HDIG"/>
    <property type="match status" value="1"/>
</dbReference>
<protein>
    <recommendedName>
        <fullName evidence="2">Deoxyguanosinetriphosphate triphosphohydrolase-like protein</fullName>
    </recommendedName>
</protein>
<dbReference type="Pfam" id="PF01966">
    <property type="entry name" value="HD"/>
    <property type="match status" value="1"/>
</dbReference>
<name>A0A8J7SGI2_9PROT</name>
<dbReference type="InterPro" id="IPR006675">
    <property type="entry name" value="HDIG_dom"/>
</dbReference>
<gene>
    <name evidence="4" type="ORF">KAJ83_01885</name>
</gene>
<dbReference type="PROSITE" id="PS51831">
    <property type="entry name" value="HD"/>
    <property type="match status" value="1"/>
</dbReference>
<dbReference type="RefSeq" id="WP_210680318.1">
    <property type="nucleotide sequence ID" value="NZ_JAGMWN010000001.1"/>
</dbReference>